<dbReference type="Proteomes" id="UP000629468">
    <property type="component" value="Unassembled WGS sequence"/>
</dbReference>
<reference evidence="2 3" key="1">
    <citation type="journal article" name="Sci. Rep.">
        <title>Telomere-to-telomere assembled and centromere annotated genomes of the two main subspecies of the button mushroom Agaricus bisporus reveal especially polymorphic chromosome ends.</title>
        <authorList>
            <person name="Sonnenberg A.S.M."/>
            <person name="Sedaghat-Telgerd N."/>
            <person name="Lavrijssen B."/>
            <person name="Ohm R.A."/>
            <person name="Hendrickx P.M."/>
            <person name="Scholtmeijer K."/>
            <person name="Baars J.J.P."/>
            <person name="van Peer A."/>
        </authorList>
    </citation>
    <scope>NUCLEOTIDE SEQUENCE [LARGE SCALE GENOMIC DNA]</scope>
    <source>
        <strain evidence="2 3">H119_p4</strain>
    </source>
</reference>
<proteinExistence type="predicted"/>
<protein>
    <submittedName>
        <fullName evidence="2">Uncharacterized protein</fullName>
    </submittedName>
</protein>
<evidence type="ECO:0000313" key="2">
    <source>
        <dbReference type="EMBL" id="KAF7784216.1"/>
    </source>
</evidence>
<comment type="caution">
    <text evidence="2">The sequence shown here is derived from an EMBL/GenBank/DDBJ whole genome shotgun (WGS) entry which is preliminary data.</text>
</comment>
<organism evidence="2 3">
    <name type="scientific">Agaricus bisporus var. burnettii</name>
    <dbReference type="NCBI Taxonomy" id="192524"/>
    <lineage>
        <taxon>Eukaryota</taxon>
        <taxon>Fungi</taxon>
        <taxon>Dikarya</taxon>
        <taxon>Basidiomycota</taxon>
        <taxon>Agaricomycotina</taxon>
        <taxon>Agaricomycetes</taxon>
        <taxon>Agaricomycetidae</taxon>
        <taxon>Agaricales</taxon>
        <taxon>Agaricineae</taxon>
        <taxon>Agaricaceae</taxon>
        <taxon>Agaricus</taxon>
    </lineage>
</organism>
<name>A0A8H7FAR5_AGABI</name>
<evidence type="ECO:0000313" key="3">
    <source>
        <dbReference type="Proteomes" id="UP000629468"/>
    </source>
</evidence>
<feature type="region of interest" description="Disordered" evidence="1">
    <location>
        <begin position="174"/>
        <end position="244"/>
    </location>
</feature>
<dbReference type="EMBL" id="JABXXO010000001">
    <property type="protein sequence ID" value="KAF7784216.1"/>
    <property type="molecule type" value="Genomic_DNA"/>
</dbReference>
<evidence type="ECO:0000256" key="1">
    <source>
        <dbReference type="SAM" id="MobiDB-lite"/>
    </source>
</evidence>
<gene>
    <name evidence="2" type="ORF">Agabi119p4_381</name>
</gene>
<dbReference type="AlphaFoldDB" id="A0A8H7FAR5"/>
<accession>A0A8H7FAR5</accession>
<sequence>MSPVSCHTEMASRNISASQLYLNPLACLECCSSFRFTSKFSDLSTFGRFILYTTSPTEISLNLHAPRECHRRKVPRLALSMDVKTLQSSQLSNNTSWTPSSAHMSRFPSQPRVEDLYLSPHGQEDGMSELEPYIPQEVELMNYKYGERHLAFHSDHDYPAFVPLAYHCPNVATMPVEPSSREQPPRRLLSNAHDHSRNSKPRYSRLRPASFYPSPPQSRASSLRPVNISPSPTQPSPSLPLHQPRPFKRIPIISLSRLALACEDLAAPPIVSHKSRNEIASSDLYLSDFAPSRHLDRLRTRERRTPAESRDDDRLRRVVQCSCGCMESYAVGFSPPIHR</sequence>